<evidence type="ECO:0000259" key="2">
    <source>
        <dbReference type="Pfam" id="PF24750"/>
    </source>
</evidence>
<dbReference type="InterPro" id="IPR001810">
    <property type="entry name" value="F-box_dom"/>
</dbReference>
<dbReference type="SUPFAM" id="SSF81383">
    <property type="entry name" value="F-box domain"/>
    <property type="match status" value="1"/>
</dbReference>
<sequence>MEKAGEEAGESKKNRGGPCCCMINDAGEYLLTEILVRLPLDQIFRCKSVCKHWLSVVENPLFAAYYTSKEKKQSEKEKKKKKKKSDGVSYSVKAHPHQRTPILIPVNEDHGERVREKLKFSLDFVPDFAQLHGDTKFYDLLNLAAEHQKKVKNSWAWGVPNYYTFRELILGSSNGLLLCAPLLSATTKGPTGIMFDGFAPIYVVCNPHTKQWLQVPPPFTSPVFSHEIAHVGFVSDFDSHGVCWFKIVRFPLNFDFQGRRSLDLQVFSSQSWKWMAVKVSSLPQPFGPDTKMQTIVAVTLKKNGDNSTPRLCWMFKGSQAIVYDPINNVVDVVIKVIRPSNLGTVQDVVFDGMCVSKGQLWAGKLFDGKKLKIYRASGNEWEMVKEFDMKSVKNNRDRDHHIQQQIRRISFRAFVTMNPDDPEQVYLRYNKSLALLDMRCKTYKVVGALDMDKDITVRALNRKLEQSAIICDNPLWPTPLPSPFPSSSSS</sequence>
<evidence type="ECO:0000259" key="1">
    <source>
        <dbReference type="Pfam" id="PF00646"/>
    </source>
</evidence>
<feature type="domain" description="F-box" evidence="1">
    <location>
        <begin position="30"/>
        <end position="62"/>
    </location>
</feature>
<dbReference type="InterPro" id="IPR055290">
    <property type="entry name" value="At3g26010-like"/>
</dbReference>
<gene>
    <name evidence="3" type="ORF">LTRI10_LOCUS33788</name>
</gene>
<evidence type="ECO:0000313" key="3">
    <source>
        <dbReference type="EMBL" id="CAL1393194.1"/>
    </source>
</evidence>
<evidence type="ECO:0000313" key="4">
    <source>
        <dbReference type="Proteomes" id="UP001497516"/>
    </source>
</evidence>
<proteinExistence type="predicted"/>
<reference evidence="3 4" key="1">
    <citation type="submission" date="2024-04" db="EMBL/GenBank/DDBJ databases">
        <authorList>
            <person name="Fracassetti M."/>
        </authorList>
    </citation>
    <scope>NUCLEOTIDE SEQUENCE [LARGE SCALE GENOMIC DNA]</scope>
</reference>
<dbReference type="Pfam" id="PF00646">
    <property type="entry name" value="F-box"/>
    <property type="match status" value="1"/>
</dbReference>
<dbReference type="Pfam" id="PF24750">
    <property type="entry name" value="b-prop_At3g26010-like"/>
    <property type="match status" value="1"/>
</dbReference>
<dbReference type="InterPro" id="IPR056592">
    <property type="entry name" value="Beta-prop_At3g26010-like"/>
</dbReference>
<keyword evidence="4" id="KW-1185">Reference proteome</keyword>
<feature type="domain" description="F-box protein At3g26010-like beta-propeller" evidence="2">
    <location>
        <begin position="162"/>
        <end position="458"/>
    </location>
</feature>
<dbReference type="InterPro" id="IPR036047">
    <property type="entry name" value="F-box-like_dom_sf"/>
</dbReference>
<dbReference type="AlphaFoldDB" id="A0AAV2F4T0"/>
<dbReference type="PANTHER" id="PTHR35546">
    <property type="entry name" value="F-BOX PROTEIN INTERACTION DOMAIN PROTEIN-RELATED"/>
    <property type="match status" value="1"/>
</dbReference>
<accession>A0AAV2F4T0</accession>
<dbReference type="Gene3D" id="1.20.1280.50">
    <property type="match status" value="1"/>
</dbReference>
<dbReference type="PANTHER" id="PTHR35546:SF130">
    <property type="entry name" value="EXPRESSED PROTEIN"/>
    <property type="match status" value="1"/>
</dbReference>
<dbReference type="Proteomes" id="UP001497516">
    <property type="component" value="Chromosome 6"/>
</dbReference>
<name>A0AAV2F4T0_9ROSI</name>
<evidence type="ECO:0008006" key="5">
    <source>
        <dbReference type="Google" id="ProtNLM"/>
    </source>
</evidence>
<organism evidence="3 4">
    <name type="scientific">Linum trigynum</name>
    <dbReference type="NCBI Taxonomy" id="586398"/>
    <lineage>
        <taxon>Eukaryota</taxon>
        <taxon>Viridiplantae</taxon>
        <taxon>Streptophyta</taxon>
        <taxon>Embryophyta</taxon>
        <taxon>Tracheophyta</taxon>
        <taxon>Spermatophyta</taxon>
        <taxon>Magnoliopsida</taxon>
        <taxon>eudicotyledons</taxon>
        <taxon>Gunneridae</taxon>
        <taxon>Pentapetalae</taxon>
        <taxon>rosids</taxon>
        <taxon>fabids</taxon>
        <taxon>Malpighiales</taxon>
        <taxon>Linaceae</taxon>
        <taxon>Linum</taxon>
    </lineage>
</organism>
<dbReference type="EMBL" id="OZ034819">
    <property type="protein sequence ID" value="CAL1393194.1"/>
    <property type="molecule type" value="Genomic_DNA"/>
</dbReference>
<protein>
    <recommendedName>
        <fullName evidence="5">F-box domain-containing protein</fullName>
    </recommendedName>
</protein>